<evidence type="ECO:0000256" key="3">
    <source>
        <dbReference type="ARBA" id="ARBA00022559"/>
    </source>
</evidence>
<dbReference type="GO" id="GO:0005576">
    <property type="term" value="C:extracellular region"/>
    <property type="evidence" value="ECO:0007669"/>
    <property type="project" value="UniProtKB-SubCell"/>
</dbReference>
<reference evidence="6" key="2">
    <citation type="submission" date="2021-09" db="EMBL/GenBank/DDBJ databases">
        <authorList>
            <person name="Jia N."/>
            <person name="Wang J."/>
            <person name="Shi W."/>
            <person name="Du L."/>
            <person name="Sun Y."/>
            <person name="Zhan W."/>
            <person name="Jiang J."/>
            <person name="Wang Q."/>
            <person name="Zhang B."/>
            <person name="Ji P."/>
            <person name="Sakyi L.B."/>
            <person name="Cui X."/>
            <person name="Yuan T."/>
            <person name="Jiang B."/>
            <person name="Yang W."/>
            <person name="Lam T.T.-Y."/>
            <person name="Chang Q."/>
            <person name="Ding S."/>
            <person name="Wang X."/>
            <person name="Zhu J."/>
            <person name="Ruan X."/>
            <person name="Zhao L."/>
            <person name="Wei J."/>
            <person name="Que T."/>
            <person name="Du C."/>
            <person name="Cheng J."/>
            <person name="Dai P."/>
            <person name="Han X."/>
            <person name="Huang E."/>
            <person name="Gao Y."/>
            <person name="Liu J."/>
            <person name="Shao H."/>
            <person name="Ye R."/>
            <person name="Li L."/>
            <person name="Wei W."/>
            <person name="Wang X."/>
            <person name="Wang C."/>
            <person name="Huo Q."/>
            <person name="Li W."/>
            <person name="Guo W."/>
            <person name="Chen H."/>
            <person name="Chen S."/>
            <person name="Zhou L."/>
            <person name="Zhou L."/>
            <person name="Ni X."/>
            <person name="Tian J."/>
            <person name="Zhou Y."/>
            <person name="Sheng Y."/>
            <person name="Liu T."/>
            <person name="Pan Y."/>
            <person name="Xia L."/>
            <person name="Li J."/>
            <person name="Zhao F."/>
            <person name="Cao W."/>
        </authorList>
    </citation>
    <scope>NUCLEOTIDE SEQUENCE</scope>
    <source>
        <strain evidence="6">Rmic-2018</strain>
        <tissue evidence="6">Larvae</tissue>
    </source>
</reference>
<keyword evidence="4" id="KW-0732">Signal</keyword>
<dbReference type="CDD" id="cd09823">
    <property type="entry name" value="peroxinectin_like"/>
    <property type="match status" value="1"/>
</dbReference>
<sequence length="563" mass="62881">MRRRPRSHNRDSKGGESVEKDICEDIGFSRSTSIAETSSHSGCHFRAAKVKDKVKGVSAPKTLSQSGKPLPNARLVSNALWNLQSSQGATYSDRYTHLVMAFGQLIDHDLALTPDARGVNGSLLVCCGTSNETSPACFPVNVSSDDPFYAPLSVSCINFVRSSGCSDCNGIMHERRFVNQQSAFLDASHVYGIDQTEHETLRNSDARELMLLAGAGLLPPSLRPDRDGCSDPATASFCFRAGDGRVNQQPAIAVLQILYARQHNRVAQQLKNLNPDWDPETVYQEARRVVIAQHQHIIYNEYLPVVLGRRFPPARERRTRYDARRDPSVLVEFATAAFRFGHGMVDQFSLVDEQFRATPYSLADHYFLVDDLHEMGTVDRLIRGLALQRARVPGPSLSDAVRVHLYRNSSSQAGLDLASLNIQRGRDHAIPGYAFWLRRCLGRHVYEFEDLHAFMEPHHVRVLAELYEHPDDVDLWVGGLMERPVQPGALVGPTFACIIGRQFRSFQEGDRFFYSHGGPTGLTDAQLQQVSEFSLAKLLCANADEPDWMVIQRHALLRPDSVS</sequence>
<reference evidence="6" key="1">
    <citation type="journal article" date="2020" name="Cell">
        <title>Large-Scale Comparative Analyses of Tick Genomes Elucidate Their Genetic Diversity and Vector Capacities.</title>
        <authorList>
            <consortium name="Tick Genome and Microbiome Consortium (TIGMIC)"/>
            <person name="Jia N."/>
            <person name="Wang J."/>
            <person name="Shi W."/>
            <person name="Du L."/>
            <person name="Sun Y."/>
            <person name="Zhan W."/>
            <person name="Jiang J.F."/>
            <person name="Wang Q."/>
            <person name="Zhang B."/>
            <person name="Ji P."/>
            <person name="Bell-Sakyi L."/>
            <person name="Cui X.M."/>
            <person name="Yuan T.T."/>
            <person name="Jiang B.G."/>
            <person name="Yang W.F."/>
            <person name="Lam T.T."/>
            <person name="Chang Q.C."/>
            <person name="Ding S.J."/>
            <person name="Wang X.J."/>
            <person name="Zhu J.G."/>
            <person name="Ruan X.D."/>
            <person name="Zhao L."/>
            <person name="Wei J.T."/>
            <person name="Ye R.Z."/>
            <person name="Que T.C."/>
            <person name="Du C.H."/>
            <person name="Zhou Y.H."/>
            <person name="Cheng J.X."/>
            <person name="Dai P.F."/>
            <person name="Guo W.B."/>
            <person name="Han X.H."/>
            <person name="Huang E.J."/>
            <person name="Li L.F."/>
            <person name="Wei W."/>
            <person name="Gao Y.C."/>
            <person name="Liu J.Z."/>
            <person name="Shao H.Z."/>
            <person name="Wang X."/>
            <person name="Wang C.C."/>
            <person name="Yang T.C."/>
            <person name="Huo Q.B."/>
            <person name="Li W."/>
            <person name="Chen H.Y."/>
            <person name="Chen S.E."/>
            <person name="Zhou L.G."/>
            <person name="Ni X.B."/>
            <person name="Tian J.H."/>
            <person name="Sheng Y."/>
            <person name="Liu T."/>
            <person name="Pan Y.S."/>
            <person name="Xia L.Y."/>
            <person name="Li J."/>
            <person name="Zhao F."/>
            <person name="Cao W.C."/>
        </authorList>
    </citation>
    <scope>NUCLEOTIDE SEQUENCE</scope>
    <source>
        <strain evidence="6">Rmic-2018</strain>
    </source>
</reference>
<dbReference type="PROSITE" id="PS50292">
    <property type="entry name" value="PEROXIDASE_3"/>
    <property type="match status" value="1"/>
</dbReference>
<dbReference type="PANTHER" id="PTHR11475:SF143">
    <property type="entry name" value="PUTATIVE-RELATED"/>
    <property type="match status" value="1"/>
</dbReference>
<keyword evidence="5" id="KW-0479">Metal-binding</keyword>
<dbReference type="InterPro" id="IPR037120">
    <property type="entry name" value="Haem_peroxidase_sf_animal"/>
</dbReference>
<dbReference type="VEuPathDB" id="VectorBase:LOC119163098"/>
<dbReference type="GO" id="GO:0046872">
    <property type="term" value="F:metal ion binding"/>
    <property type="evidence" value="ECO:0007669"/>
    <property type="project" value="UniProtKB-KW"/>
</dbReference>
<gene>
    <name evidence="6" type="ORF">HPB51_019155</name>
</gene>
<organism evidence="6 7">
    <name type="scientific">Rhipicephalus microplus</name>
    <name type="common">Cattle tick</name>
    <name type="synonym">Boophilus microplus</name>
    <dbReference type="NCBI Taxonomy" id="6941"/>
    <lineage>
        <taxon>Eukaryota</taxon>
        <taxon>Metazoa</taxon>
        <taxon>Ecdysozoa</taxon>
        <taxon>Arthropoda</taxon>
        <taxon>Chelicerata</taxon>
        <taxon>Arachnida</taxon>
        <taxon>Acari</taxon>
        <taxon>Parasitiformes</taxon>
        <taxon>Ixodida</taxon>
        <taxon>Ixodoidea</taxon>
        <taxon>Ixodidae</taxon>
        <taxon>Rhipicephalinae</taxon>
        <taxon>Rhipicephalus</taxon>
        <taxon>Boophilus</taxon>
    </lineage>
</organism>
<keyword evidence="7" id="KW-1185">Reference proteome</keyword>
<accession>A0A9J6EBS5</accession>
<keyword evidence="2" id="KW-0964">Secreted</keyword>
<keyword evidence="5" id="KW-0349">Heme</keyword>
<dbReference type="Gene3D" id="1.10.640.10">
    <property type="entry name" value="Haem peroxidase domain superfamily, animal type"/>
    <property type="match status" value="1"/>
</dbReference>
<dbReference type="GO" id="GO:0006979">
    <property type="term" value="P:response to oxidative stress"/>
    <property type="evidence" value="ECO:0007669"/>
    <property type="project" value="InterPro"/>
</dbReference>
<dbReference type="GO" id="GO:0004601">
    <property type="term" value="F:peroxidase activity"/>
    <property type="evidence" value="ECO:0007669"/>
    <property type="project" value="UniProtKB-KW"/>
</dbReference>
<evidence type="ECO:0000313" key="7">
    <source>
        <dbReference type="Proteomes" id="UP000821866"/>
    </source>
</evidence>
<dbReference type="FunFam" id="1.10.640.10:FF:000003">
    <property type="entry name" value="chorion peroxidase"/>
    <property type="match status" value="1"/>
</dbReference>
<keyword evidence="3" id="KW-0560">Oxidoreductase</keyword>
<evidence type="ECO:0000256" key="1">
    <source>
        <dbReference type="ARBA" id="ARBA00004613"/>
    </source>
</evidence>
<evidence type="ECO:0000256" key="4">
    <source>
        <dbReference type="ARBA" id="ARBA00022729"/>
    </source>
</evidence>
<dbReference type="GO" id="GO:0020037">
    <property type="term" value="F:heme binding"/>
    <property type="evidence" value="ECO:0007669"/>
    <property type="project" value="InterPro"/>
</dbReference>
<dbReference type="PANTHER" id="PTHR11475">
    <property type="entry name" value="OXIDASE/PEROXIDASE"/>
    <property type="match status" value="1"/>
</dbReference>
<evidence type="ECO:0008006" key="8">
    <source>
        <dbReference type="Google" id="ProtNLM"/>
    </source>
</evidence>
<dbReference type="AlphaFoldDB" id="A0A9J6EBS5"/>
<protein>
    <recommendedName>
        <fullName evidence="8">Peroxidase</fullName>
    </recommendedName>
</protein>
<proteinExistence type="predicted"/>
<dbReference type="PRINTS" id="PR00457">
    <property type="entry name" value="ANPEROXIDASE"/>
</dbReference>
<keyword evidence="3" id="KW-0575">Peroxidase</keyword>
<comment type="subcellular location">
    <subcellularLocation>
        <location evidence="1">Secreted</location>
    </subcellularLocation>
</comment>
<dbReference type="SUPFAM" id="SSF48113">
    <property type="entry name" value="Heme-dependent peroxidases"/>
    <property type="match status" value="1"/>
</dbReference>
<comment type="caution">
    <text evidence="6">The sequence shown here is derived from an EMBL/GenBank/DDBJ whole genome shotgun (WGS) entry which is preliminary data.</text>
</comment>
<evidence type="ECO:0000256" key="5">
    <source>
        <dbReference type="PIRSR" id="PIRSR619791-2"/>
    </source>
</evidence>
<dbReference type="InterPro" id="IPR019791">
    <property type="entry name" value="Haem_peroxidase_animal"/>
</dbReference>
<dbReference type="Pfam" id="PF03098">
    <property type="entry name" value="An_peroxidase"/>
    <property type="match status" value="1"/>
</dbReference>
<evidence type="ECO:0000256" key="2">
    <source>
        <dbReference type="ARBA" id="ARBA00022525"/>
    </source>
</evidence>
<feature type="binding site" description="axial binding residue" evidence="5">
    <location>
        <position position="342"/>
    </location>
    <ligand>
        <name>heme b</name>
        <dbReference type="ChEBI" id="CHEBI:60344"/>
    </ligand>
    <ligandPart>
        <name>Fe</name>
        <dbReference type="ChEBI" id="CHEBI:18248"/>
    </ligandPart>
</feature>
<dbReference type="InterPro" id="IPR010255">
    <property type="entry name" value="Haem_peroxidase_sf"/>
</dbReference>
<name>A0A9J6EBS5_RHIMP</name>
<evidence type="ECO:0000313" key="6">
    <source>
        <dbReference type="EMBL" id="KAH8031552.1"/>
    </source>
</evidence>
<keyword evidence="5" id="KW-0408">Iron</keyword>
<dbReference type="EMBL" id="JABSTU010000005">
    <property type="protein sequence ID" value="KAH8031552.1"/>
    <property type="molecule type" value="Genomic_DNA"/>
</dbReference>
<dbReference type="Proteomes" id="UP000821866">
    <property type="component" value="Chromosome 3"/>
</dbReference>